<evidence type="ECO:0000256" key="4">
    <source>
        <dbReference type="ARBA" id="ARBA00023136"/>
    </source>
</evidence>
<keyword evidence="3 7" id="KW-1133">Transmembrane helix</keyword>
<comment type="caution">
    <text evidence="9">The sequence shown here is derived from an EMBL/GenBank/DDBJ whole genome shotgun (WGS) entry which is preliminary data.</text>
</comment>
<evidence type="ECO:0000256" key="2">
    <source>
        <dbReference type="ARBA" id="ARBA00022692"/>
    </source>
</evidence>
<evidence type="ECO:0000256" key="6">
    <source>
        <dbReference type="SAM" id="MobiDB-lite"/>
    </source>
</evidence>
<dbReference type="PANTHER" id="PTHR33048:SF146">
    <property type="entry name" value="INTEGRAL MEMBRANE PROTEIN"/>
    <property type="match status" value="1"/>
</dbReference>
<gene>
    <name evidence="9" type="ORF">B0I35DRAFT_484476</name>
</gene>
<evidence type="ECO:0000256" key="1">
    <source>
        <dbReference type="ARBA" id="ARBA00004141"/>
    </source>
</evidence>
<comment type="similarity">
    <text evidence="5">Belongs to the SAT4 family.</text>
</comment>
<feature type="transmembrane region" description="Helical" evidence="7">
    <location>
        <begin position="131"/>
        <end position="150"/>
    </location>
</feature>
<dbReference type="InterPro" id="IPR052337">
    <property type="entry name" value="SAT4-like"/>
</dbReference>
<evidence type="ECO:0000256" key="5">
    <source>
        <dbReference type="ARBA" id="ARBA00038359"/>
    </source>
</evidence>
<reference evidence="9" key="1">
    <citation type="journal article" date="2021" name="Nat. Commun.">
        <title>Genetic determinants of endophytism in the Arabidopsis root mycobiome.</title>
        <authorList>
            <person name="Mesny F."/>
            <person name="Miyauchi S."/>
            <person name="Thiergart T."/>
            <person name="Pickel B."/>
            <person name="Atanasova L."/>
            <person name="Karlsson M."/>
            <person name="Huettel B."/>
            <person name="Barry K.W."/>
            <person name="Haridas S."/>
            <person name="Chen C."/>
            <person name="Bauer D."/>
            <person name="Andreopoulos W."/>
            <person name="Pangilinan J."/>
            <person name="LaButti K."/>
            <person name="Riley R."/>
            <person name="Lipzen A."/>
            <person name="Clum A."/>
            <person name="Drula E."/>
            <person name="Henrissat B."/>
            <person name="Kohler A."/>
            <person name="Grigoriev I.V."/>
            <person name="Martin F.M."/>
            <person name="Hacquard S."/>
        </authorList>
    </citation>
    <scope>NUCLEOTIDE SEQUENCE</scope>
    <source>
        <strain evidence="9">MPI-CAGE-CH-0235</strain>
    </source>
</reference>
<keyword evidence="4 7" id="KW-0472">Membrane</keyword>
<organism evidence="9 10">
    <name type="scientific">Stachybotrys elegans</name>
    <dbReference type="NCBI Taxonomy" id="80388"/>
    <lineage>
        <taxon>Eukaryota</taxon>
        <taxon>Fungi</taxon>
        <taxon>Dikarya</taxon>
        <taxon>Ascomycota</taxon>
        <taxon>Pezizomycotina</taxon>
        <taxon>Sordariomycetes</taxon>
        <taxon>Hypocreomycetidae</taxon>
        <taxon>Hypocreales</taxon>
        <taxon>Stachybotryaceae</taxon>
        <taxon>Stachybotrys</taxon>
    </lineage>
</organism>
<protein>
    <recommendedName>
        <fullName evidence="8">Rhodopsin domain-containing protein</fullName>
    </recommendedName>
</protein>
<keyword evidence="2 7" id="KW-0812">Transmembrane</keyword>
<evidence type="ECO:0000256" key="3">
    <source>
        <dbReference type="ARBA" id="ARBA00022989"/>
    </source>
</evidence>
<evidence type="ECO:0000256" key="7">
    <source>
        <dbReference type="SAM" id="Phobius"/>
    </source>
</evidence>
<accession>A0A8K0SES6</accession>
<feature type="transmembrane region" description="Helical" evidence="7">
    <location>
        <begin position="96"/>
        <end position="124"/>
    </location>
</feature>
<evidence type="ECO:0000313" key="10">
    <source>
        <dbReference type="Proteomes" id="UP000813444"/>
    </source>
</evidence>
<feature type="transmembrane region" description="Helical" evidence="7">
    <location>
        <begin position="20"/>
        <end position="41"/>
    </location>
</feature>
<feature type="transmembrane region" description="Helical" evidence="7">
    <location>
        <begin position="156"/>
        <end position="178"/>
    </location>
</feature>
<comment type="subcellular location">
    <subcellularLocation>
        <location evidence="1">Membrane</location>
        <topology evidence="1">Multi-pass membrane protein</topology>
    </subcellularLocation>
</comment>
<dbReference type="Proteomes" id="UP000813444">
    <property type="component" value="Unassembled WGS sequence"/>
</dbReference>
<sequence>MDESSFPPYDANAEGLGPFALSFTWILMTIAIGVTVARFVIRFRLSGRWASDDYFMGAALVMQIVYQVFFTLMFRAGAGRTFFNTLPEQRIEINKWTWIAITPGFLNLMLARISIAIMLVCIFGTKAWFKWFAIGLTSLHTVGVWVPSSWFTSRDMYNWTAIALTFISLICDVAYVVLPVKIVWKLNMAMRPGCPLAKITVSLIPLSGNTNLGHPSTRYFAGIINLCSNCEQMLVIILGCLPTLHVVSKMEFRLPNFKSLSSLFQSFLSGSRRQGKSENHSSKWTNITKAVYQAPSITKNDIELRSNGNINDDDDSASTRRALSGPIVGSSEHLALLQELEDEGLDHGDRPGMHVVTLRVQPAKEDQRGESLRPNVH</sequence>
<feature type="domain" description="Rhodopsin" evidence="8">
    <location>
        <begin position="37"/>
        <end position="192"/>
    </location>
</feature>
<dbReference type="EMBL" id="JAGPNK010000023">
    <property type="protein sequence ID" value="KAH7304430.1"/>
    <property type="molecule type" value="Genomic_DNA"/>
</dbReference>
<dbReference type="InterPro" id="IPR049326">
    <property type="entry name" value="Rhodopsin_dom_fungi"/>
</dbReference>
<dbReference type="PANTHER" id="PTHR33048">
    <property type="entry name" value="PTH11-LIKE INTEGRAL MEMBRANE PROTEIN (AFU_ORTHOLOGUE AFUA_5G11245)"/>
    <property type="match status" value="1"/>
</dbReference>
<dbReference type="AlphaFoldDB" id="A0A8K0SES6"/>
<proteinExistence type="inferred from homology"/>
<feature type="region of interest" description="Disordered" evidence="6">
    <location>
        <begin position="303"/>
        <end position="323"/>
    </location>
</feature>
<keyword evidence="10" id="KW-1185">Reference proteome</keyword>
<dbReference type="GO" id="GO:0016020">
    <property type="term" value="C:membrane"/>
    <property type="evidence" value="ECO:0007669"/>
    <property type="project" value="UniProtKB-SubCell"/>
</dbReference>
<evidence type="ECO:0000259" key="8">
    <source>
        <dbReference type="Pfam" id="PF20684"/>
    </source>
</evidence>
<evidence type="ECO:0000313" key="9">
    <source>
        <dbReference type="EMBL" id="KAH7304430.1"/>
    </source>
</evidence>
<name>A0A8K0SES6_9HYPO</name>
<feature type="transmembrane region" description="Helical" evidence="7">
    <location>
        <begin position="53"/>
        <end position="76"/>
    </location>
</feature>
<dbReference type="OrthoDB" id="5429740at2759"/>
<dbReference type="Pfam" id="PF20684">
    <property type="entry name" value="Fung_rhodopsin"/>
    <property type="match status" value="1"/>
</dbReference>